<dbReference type="OrthoDB" id="2444257at2759"/>
<feature type="region of interest" description="Disordered" evidence="1">
    <location>
        <begin position="57"/>
        <end position="85"/>
    </location>
</feature>
<reference evidence="2" key="1">
    <citation type="submission" date="2021-06" db="EMBL/GenBank/DDBJ databases">
        <authorList>
            <person name="Kallberg Y."/>
            <person name="Tangrot J."/>
            <person name="Rosling A."/>
        </authorList>
    </citation>
    <scope>NUCLEOTIDE SEQUENCE</scope>
    <source>
        <strain evidence="2">UK204</strain>
    </source>
</reference>
<comment type="caution">
    <text evidence="2">The sequence shown here is derived from an EMBL/GenBank/DDBJ whole genome shotgun (WGS) entry which is preliminary data.</text>
</comment>
<dbReference type="Proteomes" id="UP000789570">
    <property type="component" value="Unassembled WGS sequence"/>
</dbReference>
<proteinExistence type="predicted"/>
<evidence type="ECO:0000313" key="3">
    <source>
        <dbReference type="Proteomes" id="UP000789570"/>
    </source>
</evidence>
<feature type="non-terminal residue" evidence="2">
    <location>
        <position position="1"/>
    </location>
</feature>
<sequence>IKLFGNNWSKKQTKDWKISKEIKVVYDDLYCLSDPDDPSSDTYVTLIIKSAFASDKELTRENADDEDEQYKKEKEVQDSLQHSEYASTDKELYNLYQSLENDVNFMD</sequence>
<protein>
    <submittedName>
        <fullName evidence="2">13950_t:CDS:1</fullName>
    </submittedName>
</protein>
<accession>A0A9N9HG66</accession>
<evidence type="ECO:0000256" key="1">
    <source>
        <dbReference type="SAM" id="MobiDB-lite"/>
    </source>
</evidence>
<dbReference type="EMBL" id="CAJVPQ010005925">
    <property type="protein sequence ID" value="CAG8678041.1"/>
    <property type="molecule type" value="Genomic_DNA"/>
</dbReference>
<organism evidence="2 3">
    <name type="scientific">Funneliformis caledonium</name>
    <dbReference type="NCBI Taxonomy" id="1117310"/>
    <lineage>
        <taxon>Eukaryota</taxon>
        <taxon>Fungi</taxon>
        <taxon>Fungi incertae sedis</taxon>
        <taxon>Mucoromycota</taxon>
        <taxon>Glomeromycotina</taxon>
        <taxon>Glomeromycetes</taxon>
        <taxon>Glomerales</taxon>
        <taxon>Glomeraceae</taxon>
        <taxon>Funneliformis</taxon>
    </lineage>
</organism>
<dbReference type="AlphaFoldDB" id="A0A9N9HG66"/>
<gene>
    <name evidence="2" type="ORF">FCALED_LOCUS12352</name>
</gene>
<evidence type="ECO:0000313" key="2">
    <source>
        <dbReference type="EMBL" id="CAG8678041.1"/>
    </source>
</evidence>
<name>A0A9N9HG66_9GLOM</name>
<keyword evidence="3" id="KW-1185">Reference proteome</keyword>